<comment type="caution">
    <text evidence="1">The sequence shown here is derived from an EMBL/GenBank/DDBJ whole genome shotgun (WGS) entry which is preliminary data.</text>
</comment>
<gene>
    <name evidence="1" type="ORF">BLW93_02760</name>
</gene>
<accession>A0A1R1MMD7</accession>
<protein>
    <submittedName>
        <fullName evidence="1">Uncharacterized protein</fullName>
    </submittedName>
</protein>
<proteinExistence type="predicted"/>
<sequence length="357" mass="42425">MARLYGRVDSPEDIRRINCIIRDEMLEVESVEQLTDLKKRSDYLCTLTYSPFWLKKFGPMIEKLREVALEENRATVRLANYVSAYKGWDKTYDPWGRDNKTIDERLKEIPEEIMKEIKETVVDLKLSPEILEELRRDFCAIRKAMILVESSELLTKLKHQADLIVAITHLKDFRQRFEDILDKIDEIVKVEEKRTVKLANIISEVNGWKVTYEVWDESDIREDETLEQYVERLLEEEEKAQKYIPTEARYKEGKVLWLVYHHPKRNREYAKRIYIPGTSRNIKMEGPGKFKNRFGREVYGVKITYEANIRPTVIHIGDRIIHLPERWVKREKVVPIPEGAYDIRLVEERPEVAYPIA</sequence>
<evidence type="ECO:0000313" key="1">
    <source>
        <dbReference type="EMBL" id="OMH40854.1"/>
    </source>
</evidence>
<name>A0A1R1MMD7_9BACT</name>
<dbReference type="EMBL" id="MOEN01000007">
    <property type="protein sequence ID" value="OMH40854.1"/>
    <property type="molecule type" value="Genomic_DNA"/>
</dbReference>
<reference evidence="1 2" key="1">
    <citation type="submission" date="2016-10" db="EMBL/GenBank/DDBJ databases">
        <title>Genome sequence of a sulfur-reducing bacterium Desulfurobacterium indicum K6013.</title>
        <authorList>
            <person name="Cao J."/>
            <person name="Shao Z."/>
            <person name="Alain K."/>
            <person name="Jebbar M."/>
        </authorList>
    </citation>
    <scope>NUCLEOTIDE SEQUENCE [LARGE SCALE GENOMIC DNA]</scope>
    <source>
        <strain evidence="1 2">K6013</strain>
    </source>
</reference>
<dbReference type="AlphaFoldDB" id="A0A1R1MMD7"/>
<dbReference type="OrthoDB" id="9766093at2"/>
<keyword evidence="2" id="KW-1185">Reference proteome</keyword>
<dbReference type="Proteomes" id="UP000187408">
    <property type="component" value="Unassembled WGS sequence"/>
</dbReference>
<evidence type="ECO:0000313" key="2">
    <source>
        <dbReference type="Proteomes" id="UP000187408"/>
    </source>
</evidence>
<organism evidence="1 2">
    <name type="scientific">Desulfurobacterium indicum</name>
    <dbReference type="NCBI Taxonomy" id="1914305"/>
    <lineage>
        <taxon>Bacteria</taxon>
        <taxon>Pseudomonadati</taxon>
        <taxon>Aquificota</taxon>
        <taxon>Aquificia</taxon>
        <taxon>Desulfurobacteriales</taxon>
        <taxon>Desulfurobacteriaceae</taxon>
        <taxon>Desulfurobacterium</taxon>
    </lineage>
</organism>
<dbReference type="RefSeq" id="WP_076712593.1">
    <property type="nucleotide sequence ID" value="NZ_MOEN01000007.1"/>
</dbReference>
<dbReference type="STRING" id="1914305.BLW93_02760"/>